<feature type="signal peptide" evidence="11">
    <location>
        <begin position="1"/>
        <end position="20"/>
    </location>
</feature>
<accession>A0A1X7VM10</accession>
<dbReference type="KEGG" id="aqu:100636232"/>
<proteinExistence type="predicted"/>
<evidence type="ECO:0000256" key="5">
    <source>
        <dbReference type="ARBA" id="ARBA00022989"/>
    </source>
</evidence>
<dbReference type="STRING" id="400682.A0A1X7VM10"/>
<dbReference type="PRINTS" id="PR00715">
    <property type="entry name" value="MAN6PRECEPTR"/>
</dbReference>
<dbReference type="SUPFAM" id="SSF50911">
    <property type="entry name" value="Mannose 6-phosphate receptor domain"/>
    <property type="match status" value="1"/>
</dbReference>
<keyword evidence="3 10" id="KW-0812">Transmembrane</keyword>
<dbReference type="PANTHER" id="PTHR15071:SF29">
    <property type="entry name" value="CATION-DEPENDENT MANNOSE-6-PHOSPHATE RECEPTOR"/>
    <property type="match status" value="1"/>
</dbReference>
<evidence type="ECO:0000256" key="1">
    <source>
        <dbReference type="ARBA" id="ARBA00004308"/>
    </source>
</evidence>
<dbReference type="eggNOG" id="ENOG502QTJ5">
    <property type="taxonomic scope" value="Eukaryota"/>
</dbReference>
<feature type="chain" id="PRO_5010876660" description="MRH domain-containing protein" evidence="11">
    <location>
        <begin position="21"/>
        <end position="281"/>
    </location>
</feature>
<name>A0A1X7VM10_AMPQE</name>
<keyword evidence="8" id="KW-0325">Glycoprotein</keyword>
<dbReference type="EnsemblMetazoa" id="XM_020006466.1">
    <property type="protein sequence ID" value="XP_019862025.1"/>
    <property type="gene ID" value="LOC100636232"/>
</dbReference>
<evidence type="ECO:0000313" key="14">
    <source>
        <dbReference type="Proteomes" id="UP000007879"/>
    </source>
</evidence>
<feature type="compositionally biased region" description="Acidic residues" evidence="9">
    <location>
        <begin position="265"/>
        <end position="275"/>
    </location>
</feature>
<dbReference type="InParanoid" id="A0A1X7VM10"/>
<keyword evidence="7" id="KW-1015">Disulfide bond</keyword>
<feature type="region of interest" description="Disordered" evidence="9">
    <location>
        <begin position="249"/>
        <end position="281"/>
    </location>
</feature>
<evidence type="ECO:0000256" key="3">
    <source>
        <dbReference type="ARBA" id="ARBA00022692"/>
    </source>
</evidence>
<evidence type="ECO:0000256" key="9">
    <source>
        <dbReference type="SAM" id="MobiDB-lite"/>
    </source>
</evidence>
<dbReference type="EnsemblMetazoa" id="XM_011411328.2">
    <property type="protein sequence ID" value="XP_011409630.1"/>
    <property type="gene ID" value="LOC100636232"/>
</dbReference>
<dbReference type="InterPro" id="IPR009011">
    <property type="entry name" value="Man6P_isomerase_rcpt-bd_dom_sf"/>
</dbReference>
<dbReference type="InterPro" id="IPR028927">
    <property type="entry name" value="Man-6-P_rcpt"/>
</dbReference>
<keyword evidence="14" id="KW-1185">Reference proteome</keyword>
<evidence type="ECO:0000256" key="11">
    <source>
        <dbReference type="SAM" id="SignalP"/>
    </source>
</evidence>
<reference evidence="13" key="2">
    <citation type="submission" date="2017-05" db="UniProtKB">
        <authorList>
            <consortium name="EnsemblMetazoa"/>
        </authorList>
    </citation>
    <scope>IDENTIFICATION</scope>
</reference>
<gene>
    <name evidence="13" type="primary">100636232</name>
</gene>
<reference evidence="14" key="1">
    <citation type="journal article" date="2010" name="Nature">
        <title>The Amphimedon queenslandica genome and the evolution of animal complexity.</title>
        <authorList>
            <person name="Srivastava M."/>
            <person name="Simakov O."/>
            <person name="Chapman J."/>
            <person name="Fahey B."/>
            <person name="Gauthier M.E."/>
            <person name="Mitros T."/>
            <person name="Richards G.S."/>
            <person name="Conaco C."/>
            <person name="Dacre M."/>
            <person name="Hellsten U."/>
            <person name="Larroux C."/>
            <person name="Putnam N.H."/>
            <person name="Stanke M."/>
            <person name="Adamska M."/>
            <person name="Darling A."/>
            <person name="Degnan S.M."/>
            <person name="Oakley T.H."/>
            <person name="Plachetzki D.C."/>
            <person name="Zhai Y."/>
            <person name="Adamski M."/>
            <person name="Calcino A."/>
            <person name="Cummins S.F."/>
            <person name="Goodstein D.M."/>
            <person name="Harris C."/>
            <person name="Jackson D.J."/>
            <person name="Leys S.P."/>
            <person name="Shu S."/>
            <person name="Woodcroft B.J."/>
            <person name="Vervoort M."/>
            <person name="Kosik K.S."/>
            <person name="Manning G."/>
            <person name="Degnan B.M."/>
            <person name="Rokhsar D.S."/>
        </authorList>
    </citation>
    <scope>NUCLEOTIDE SEQUENCE [LARGE SCALE GENOMIC DNA]</scope>
</reference>
<evidence type="ECO:0000256" key="8">
    <source>
        <dbReference type="ARBA" id="ARBA00023180"/>
    </source>
</evidence>
<evidence type="ECO:0000256" key="2">
    <source>
        <dbReference type="ARBA" id="ARBA00022448"/>
    </source>
</evidence>
<evidence type="ECO:0000259" key="12">
    <source>
        <dbReference type="PROSITE" id="PS51914"/>
    </source>
</evidence>
<keyword evidence="6 10" id="KW-0472">Membrane</keyword>
<evidence type="ECO:0000256" key="10">
    <source>
        <dbReference type="SAM" id="Phobius"/>
    </source>
</evidence>
<dbReference type="InterPro" id="IPR044865">
    <property type="entry name" value="MRH_dom"/>
</dbReference>
<dbReference type="PROSITE" id="PS51914">
    <property type="entry name" value="MRH"/>
    <property type="match status" value="1"/>
</dbReference>
<dbReference type="AlphaFoldDB" id="A0A1X7VM10"/>
<dbReference type="OrthoDB" id="29460at2759"/>
<dbReference type="EnsemblMetazoa" id="XM_020006474.1">
    <property type="protein sequence ID" value="XP_019862033.1"/>
    <property type="gene ID" value="LOC100636232"/>
</dbReference>
<keyword evidence="4 11" id="KW-0732">Signal</keyword>
<protein>
    <recommendedName>
        <fullName evidence="12">MRH domain-containing protein</fullName>
    </recommendedName>
</protein>
<dbReference type="Pfam" id="PF02157">
    <property type="entry name" value="Man-6-P_recep"/>
    <property type="match status" value="1"/>
</dbReference>
<evidence type="ECO:0000313" key="13">
    <source>
        <dbReference type="EnsemblMetazoa" id="Aqu2.1.41421_001"/>
    </source>
</evidence>
<keyword evidence="2" id="KW-0813">Transport</keyword>
<dbReference type="GO" id="GO:0005768">
    <property type="term" value="C:endosome"/>
    <property type="evidence" value="ECO:0007669"/>
    <property type="project" value="InterPro"/>
</dbReference>
<comment type="subcellular location">
    <subcellularLocation>
        <location evidence="1">Endomembrane system</location>
    </subcellularLocation>
</comment>
<evidence type="ECO:0000256" key="7">
    <source>
        <dbReference type="ARBA" id="ARBA00023157"/>
    </source>
</evidence>
<dbReference type="PANTHER" id="PTHR15071">
    <property type="entry name" value="MANNOSE-6-PHOSPHATE RECEPTOR FAMILY MEMBER"/>
    <property type="match status" value="1"/>
</dbReference>
<dbReference type="OMA" id="NYIYHFR"/>
<dbReference type="Gene3D" id="2.70.130.10">
    <property type="entry name" value="Mannose-6-phosphate receptor binding domain"/>
    <property type="match status" value="1"/>
</dbReference>
<keyword evidence="5 10" id="KW-1133">Transmembrane helix</keyword>
<dbReference type="Proteomes" id="UP000007879">
    <property type="component" value="Unassembled WGS sequence"/>
</dbReference>
<feature type="transmembrane region" description="Helical" evidence="10">
    <location>
        <begin position="188"/>
        <end position="210"/>
    </location>
</feature>
<dbReference type="GO" id="GO:0005802">
    <property type="term" value="C:trans-Golgi network"/>
    <property type="evidence" value="ECO:0007669"/>
    <property type="project" value="TreeGrafter"/>
</dbReference>
<dbReference type="InterPro" id="IPR000296">
    <property type="entry name" value="Man-6-P_rcpt_cation_dep"/>
</dbReference>
<sequence length="281" mass="31394">MSVSLSLLVLLSCLFSLSSSTDSSVQPSCSKALTHNDTHKHLSKYIGFTSELEGVHSDKTYKYKIGVCVEVDRDNAPGCGIVQYEHYTHKNGTIETRRYCIGLLSKSQVTETNDHVWVELTYSGGDRYGSHCNGENRKGRLVFICDPLITGMGKFEFLEENRDDDLCYYLFTIASSQVCGNSITVGDVILILMSCLVVIWLILMLIGFLYKRFFLGSKGYEQIPLIDCYRGFGNLEADGCDFVCRSKGSTPPSQYKPPAPPFSAETDEETDEEKDDNLLPM</sequence>
<organism evidence="13">
    <name type="scientific">Amphimedon queenslandica</name>
    <name type="common">Sponge</name>
    <dbReference type="NCBI Taxonomy" id="400682"/>
    <lineage>
        <taxon>Eukaryota</taxon>
        <taxon>Metazoa</taxon>
        <taxon>Porifera</taxon>
        <taxon>Demospongiae</taxon>
        <taxon>Heteroscleromorpha</taxon>
        <taxon>Haplosclerida</taxon>
        <taxon>Niphatidae</taxon>
        <taxon>Amphimedon</taxon>
    </lineage>
</organism>
<dbReference type="GO" id="GO:0006622">
    <property type="term" value="P:protein targeting to lysosome"/>
    <property type="evidence" value="ECO:0007669"/>
    <property type="project" value="InterPro"/>
</dbReference>
<dbReference type="GO" id="GO:0019904">
    <property type="term" value="F:protein domain specific binding"/>
    <property type="evidence" value="ECO:0007669"/>
    <property type="project" value="InterPro"/>
</dbReference>
<evidence type="ECO:0000256" key="6">
    <source>
        <dbReference type="ARBA" id="ARBA00023136"/>
    </source>
</evidence>
<evidence type="ECO:0000256" key="4">
    <source>
        <dbReference type="ARBA" id="ARBA00022729"/>
    </source>
</evidence>
<dbReference type="EnsemblMetazoa" id="Aqu2.1.41421_001">
    <property type="protein sequence ID" value="Aqu2.1.41421_001"/>
    <property type="gene ID" value="Aqu2.1.41421"/>
</dbReference>
<feature type="domain" description="MRH" evidence="12">
    <location>
        <begin position="11"/>
        <end position="181"/>
    </location>
</feature>